<proteinExistence type="predicted"/>
<feature type="transmembrane region" description="Helical" evidence="1">
    <location>
        <begin position="179"/>
        <end position="202"/>
    </location>
</feature>
<protein>
    <submittedName>
        <fullName evidence="4">Alpha/beta-hydrolase family protein</fullName>
    </submittedName>
</protein>
<dbReference type="InterPro" id="IPR027787">
    <property type="entry name" value="Alpha/beta-hydrolase_catalytic"/>
</dbReference>
<evidence type="ECO:0000259" key="2">
    <source>
        <dbReference type="Pfam" id="PF10081"/>
    </source>
</evidence>
<dbReference type="GO" id="GO:0016787">
    <property type="term" value="F:hydrolase activity"/>
    <property type="evidence" value="ECO:0007669"/>
    <property type="project" value="UniProtKB-KW"/>
</dbReference>
<feature type="domain" description="Alpha/beta-hydrolase N-terminal" evidence="3">
    <location>
        <begin position="46"/>
        <end position="251"/>
    </location>
</feature>
<organism evidence="4 5">
    <name type="scientific">Tepidimonas fonticaldi</name>
    <dbReference type="NCBI Taxonomy" id="1101373"/>
    <lineage>
        <taxon>Bacteria</taxon>
        <taxon>Pseudomonadati</taxon>
        <taxon>Pseudomonadota</taxon>
        <taxon>Betaproteobacteria</taxon>
        <taxon>Burkholderiales</taxon>
        <taxon>Tepidimonas</taxon>
    </lineage>
</organism>
<name>A0A554XC79_9BURK</name>
<keyword evidence="1" id="KW-0812">Transmembrane</keyword>
<evidence type="ECO:0000259" key="3">
    <source>
        <dbReference type="Pfam" id="PF15420"/>
    </source>
</evidence>
<dbReference type="InterPro" id="IPR027788">
    <property type="entry name" value="Alpha/beta-hydrolase_N_dom"/>
</dbReference>
<dbReference type="Pfam" id="PF15420">
    <property type="entry name" value="Abhydrolase_9_N"/>
    <property type="match status" value="1"/>
</dbReference>
<feature type="transmembrane region" description="Helical" evidence="1">
    <location>
        <begin position="99"/>
        <end position="116"/>
    </location>
</feature>
<keyword evidence="4" id="KW-0378">Hydrolase</keyword>
<dbReference type="Pfam" id="PF10081">
    <property type="entry name" value="Abhydrolase_9"/>
    <property type="match status" value="1"/>
</dbReference>
<comment type="caution">
    <text evidence="4">The sequence shown here is derived from an EMBL/GenBank/DDBJ whole genome shotgun (WGS) entry which is preliminary data.</text>
</comment>
<sequence>MRQDDDAALASGTTSDGWFTRLRRSLLARLGNTGLVLGTLFFAASLTPSLTPRITVAQAVLSGMCLAAGYGLGVLLRWLWGYLELPLPGPAGQPRRRRIAVVACVVIAALALWRSQHWENIVRELMHLAPAGPSRILGVLAGAAVVALLLVVLGRIALMIIKAVMRLVTRKVPRRIAHVVGAIAGVLLLVGLVNGVILSSLLDTLDASYRQADALIPPDMPPPTEWDSPGSAQSLVAWNQLGRMGRRYVDARPTADELAAYAGPGAKAPLRVYAGLPTGDTPEERAQLALEELKRVGGFERKALIIITPTGTGWVDPSGIDSIEYLYRGDVASVAVQYSYLSSPLTLFLDPDTGGVTARALFREVYGYWRTLPPERRPKLYLHGLSLGALNSERSFEMFELLGEPFDGAVWSGPPFAASKWAELTRSRNPGSPVWLPQFQDGSFVRFMNQDGSSTPPGTPWGPMRVVYLQYGSDAVTFFDRHGFFREPELLDAPRPPDVSPAMRWYPVVTMMQMAMDTSLSMSAPMGFGHVYAPSHYINAWLEVTGIDDWSPEDVARLQRHLDERRAEELSKDGGEETVDG</sequence>
<evidence type="ECO:0000313" key="5">
    <source>
        <dbReference type="Proteomes" id="UP000316388"/>
    </source>
</evidence>
<dbReference type="RefSeq" id="WP_143969920.1">
    <property type="nucleotide sequence ID" value="NZ_VJOO01000063.1"/>
</dbReference>
<dbReference type="EMBL" id="VJOO01000063">
    <property type="protein sequence ID" value="TSE33450.1"/>
    <property type="molecule type" value="Genomic_DNA"/>
</dbReference>
<dbReference type="AlphaFoldDB" id="A0A554XC79"/>
<gene>
    <name evidence="4" type="ORF">Tfont_02791</name>
</gene>
<keyword evidence="1" id="KW-1133">Transmembrane helix</keyword>
<dbReference type="InterPro" id="IPR012037">
    <property type="entry name" value="Alpha/beta-hydrolase_fam"/>
</dbReference>
<accession>A0A554XC79</accession>
<keyword evidence="1" id="KW-0472">Membrane</keyword>
<feature type="transmembrane region" description="Helical" evidence="1">
    <location>
        <begin position="136"/>
        <end position="158"/>
    </location>
</feature>
<dbReference type="PIRSF" id="PIRSF007542">
    <property type="entry name" value="UCP007542"/>
    <property type="match status" value="1"/>
</dbReference>
<feature type="transmembrane region" description="Helical" evidence="1">
    <location>
        <begin position="56"/>
        <end position="79"/>
    </location>
</feature>
<reference evidence="4 5" key="1">
    <citation type="submission" date="2019-07" db="EMBL/GenBank/DDBJ databases">
        <title>Tepidimonas fonticaldi AT-A2 draft genome.</title>
        <authorList>
            <person name="Da Costa M.S."/>
            <person name="Froufe H.J.C."/>
            <person name="Egas C."/>
            <person name="Albuquerque L."/>
        </authorList>
    </citation>
    <scope>NUCLEOTIDE SEQUENCE [LARGE SCALE GENOMIC DNA]</scope>
    <source>
        <strain evidence="4 5">AT-A2</strain>
    </source>
</reference>
<evidence type="ECO:0000256" key="1">
    <source>
        <dbReference type="SAM" id="Phobius"/>
    </source>
</evidence>
<dbReference type="Proteomes" id="UP000316388">
    <property type="component" value="Unassembled WGS sequence"/>
</dbReference>
<feature type="domain" description="Alpha/beta-hydrolase catalytic" evidence="2">
    <location>
        <begin position="270"/>
        <end position="558"/>
    </location>
</feature>
<evidence type="ECO:0000313" key="4">
    <source>
        <dbReference type="EMBL" id="TSE33450.1"/>
    </source>
</evidence>
<feature type="transmembrane region" description="Helical" evidence="1">
    <location>
        <begin position="26"/>
        <end position="44"/>
    </location>
</feature>